<dbReference type="CDD" id="cd00082">
    <property type="entry name" value="HisKA"/>
    <property type="match status" value="1"/>
</dbReference>
<dbReference type="Pfam" id="PF00672">
    <property type="entry name" value="HAMP"/>
    <property type="match status" value="1"/>
</dbReference>
<dbReference type="GO" id="GO:0000155">
    <property type="term" value="F:phosphorelay sensor kinase activity"/>
    <property type="evidence" value="ECO:0007669"/>
    <property type="project" value="InterPro"/>
</dbReference>
<reference evidence="16" key="1">
    <citation type="submission" date="2016-10" db="EMBL/GenBank/DDBJ databases">
        <title>CRISPR-Cas defence system in Roseofilum reptotaenium: evidence of a bacteriophage-cyanobacterium arms race in the coral black band disease.</title>
        <authorList>
            <person name="Buerger P."/>
            <person name="Wood-Charlson E.M."/>
            <person name="Weynberg K.D."/>
            <person name="Willis B."/>
            <person name="Van Oppen M.J."/>
        </authorList>
    </citation>
    <scope>NUCLEOTIDE SEQUENCE [LARGE SCALE GENOMIC DNA]</scope>
    <source>
        <strain evidence="16">AO1-A</strain>
    </source>
</reference>
<evidence type="ECO:0000256" key="4">
    <source>
        <dbReference type="ARBA" id="ARBA00012438"/>
    </source>
</evidence>
<organism evidence="16 17">
    <name type="scientific">Roseofilum reptotaenium AO1-A</name>
    <dbReference type="NCBI Taxonomy" id="1925591"/>
    <lineage>
        <taxon>Bacteria</taxon>
        <taxon>Bacillati</taxon>
        <taxon>Cyanobacteriota</taxon>
        <taxon>Cyanophyceae</taxon>
        <taxon>Desertifilales</taxon>
        <taxon>Desertifilaceae</taxon>
        <taxon>Roseofilum</taxon>
    </lineage>
</organism>
<dbReference type="SUPFAM" id="SSF52172">
    <property type="entry name" value="CheY-like"/>
    <property type="match status" value="1"/>
</dbReference>
<dbReference type="CDD" id="cd16922">
    <property type="entry name" value="HATPase_EvgS-ArcB-TorS-like"/>
    <property type="match status" value="1"/>
</dbReference>
<dbReference type="GO" id="GO:0009927">
    <property type="term" value="F:histidine phosphotransfer kinase activity"/>
    <property type="evidence" value="ECO:0007669"/>
    <property type="project" value="TreeGrafter"/>
</dbReference>
<dbReference type="EC" id="2.7.13.3" evidence="4"/>
<dbReference type="InterPro" id="IPR001932">
    <property type="entry name" value="PPM-type_phosphatase-like_dom"/>
</dbReference>
<sequence>MAIRLNQWINKASEKLPLRIVLIVPFLVQIFVVVGLIGYWSYRNGQQAIEELATQLRQETTSRITDHLNTYLSNPHLINRINLHDLEMGKLDLNDVTLLERHFWQQIQLFPNISSINLATPKGLFSGSENIVNGQVRTAHWSIEDPDKIYEIWDVDPAGYRTEIYDQYPNWDMFSRVWYIDGKNIDKPSWGEIFIWANRRNISLPGFSHYYNKDGNLEAILVVDLSLLEISTFLQTLEIGKTGQTFIMERNGLLVGSSTDASPLIQGEEKPQRLPARDMDNPLIQATAKFLETEFPDFNDISGIQQLKFKLGDEWQLIQVTSYRDEYGLDWLIVVIIPESDFMAKIHENNRMTILLCFIALGVATILGIMTSRWIIQDILSLNEAAKKISLGDWEQQLNIHRSHELRELSQSFMFMSEKLKSSFETLQKQKDDLDQTNVRLQQLDRMKDSFLANTSHELRTPLNGIIGIAESLMDGVAGELSPVTRSNLFTIIASARRLSNLVNDILDFSKLQHQTITLQLKPVDLHSIVEIVLTLSKPLVAQKDVKLINNIPKDYPLAEADENRLQQIFYNLVGNAIKFTESGIVEVSAEALKSSSHNSEIAVSVSDSGIGIPEDKLEKIFESFEQADGSTEREYGGTGLGLAITKQLVELHQGKICVSSQVNKGSKFTFTLPISSAKVSNNSSTLTLPSSELKVEDKWESLEEIHQVEVEEKSQILIVDDEPVNRQVLVNHLSLNDYAICQASTGQEALELIDNGLKPDLVLLDVMMPKMTGYEVTRRLREKFNITELPILLLTAKNQIQDIVAGLKVGANDYLTKPIAKDELLARLRTQLNLKRLKAENLYLSAELDIIRRMQEMVLPSTSELRAISTLDIAGCMQPAEDVGGDYYDVLVEGNRLTIGIGDVTGHGLESSIIMIMAQTAVRTLQESKQTDPVEFLSILNRTLYHNIERMNSDKSMTLALLDYSNGIIQLSGQHEEMIVVRYNGEVERIDTIDLGLPLGLEANISQFISSAQIALNPGDVVVLYTDGIPEAENKDRVFYGIDKLCEVVQAHHHQSAEEIRQAIIVDVQNHIGQHTVFDDMALVILKQKEPQLPT</sequence>
<feature type="coiled-coil region" evidence="11">
    <location>
        <begin position="417"/>
        <end position="447"/>
    </location>
</feature>
<keyword evidence="6" id="KW-0808">Transferase</keyword>
<evidence type="ECO:0000259" key="15">
    <source>
        <dbReference type="PROSITE" id="PS50885"/>
    </source>
</evidence>
<protein>
    <recommendedName>
        <fullName evidence="9">Circadian input-output histidine kinase CikA</fullName>
        <ecNumber evidence="4">2.7.13.3</ecNumber>
    </recommendedName>
</protein>
<dbReference type="Gene3D" id="1.10.287.130">
    <property type="match status" value="1"/>
</dbReference>
<dbReference type="Gene3D" id="6.10.340.10">
    <property type="match status" value="1"/>
</dbReference>
<evidence type="ECO:0000256" key="6">
    <source>
        <dbReference type="ARBA" id="ARBA00022679"/>
    </source>
</evidence>
<accession>A0A1L9QVQ5</accession>
<dbReference type="InterPro" id="IPR005467">
    <property type="entry name" value="His_kinase_dom"/>
</dbReference>
<dbReference type="Gene3D" id="3.30.450.20">
    <property type="entry name" value="PAS domain"/>
    <property type="match status" value="1"/>
</dbReference>
<dbReference type="PROSITE" id="PS50885">
    <property type="entry name" value="HAMP"/>
    <property type="match status" value="1"/>
</dbReference>
<feature type="domain" description="Histidine kinase" evidence="13">
    <location>
        <begin position="454"/>
        <end position="677"/>
    </location>
</feature>
<dbReference type="Proteomes" id="UP000183940">
    <property type="component" value="Unassembled WGS sequence"/>
</dbReference>
<evidence type="ECO:0000256" key="12">
    <source>
        <dbReference type="SAM" id="Phobius"/>
    </source>
</evidence>
<dbReference type="Pfam" id="PF02518">
    <property type="entry name" value="HATPase_c"/>
    <property type="match status" value="1"/>
</dbReference>
<dbReference type="InterPro" id="IPR036890">
    <property type="entry name" value="HATPase_C_sf"/>
</dbReference>
<comment type="caution">
    <text evidence="16">The sequence shown here is derived from an EMBL/GenBank/DDBJ whole genome shotgun (WGS) entry which is preliminary data.</text>
</comment>
<evidence type="ECO:0000256" key="7">
    <source>
        <dbReference type="ARBA" id="ARBA00022777"/>
    </source>
</evidence>
<keyword evidence="12" id="KW-0472">Membrane</keyword>
<proteinExistence type="inferred from homology"/>
<dbReference type="SUPFAM" id="SSF158472">
    <property type="entry name" value="HAMP domain-like"/>
    <property type="match status" value="1"/>
</dbReference>
<dbReference type="SMART" id="SM00304">
    <property type="entry name" value="HAMP"/>
    <property type="match status" value="1"/>
</dbReference>
<dbReference type="InterPro" id="IPR003660">
    <property type="entry name" value="HAMP_dom"/>
</dbReference>
<keyword evidence="17" id="KW-1185">Reference proteome</keyword>
<dbReference type="STRING" id="1925591.BI308_04830"/>
<dbReference type="InterPro" id="IPR003661">
    <property type="entry name" value="HisK_dim/P_dom"/>
</dbReference>
<name>A0A1L9QVQ5_9CYAN</name>
<dbReference type="PROSITE" id="PS50110">
    <property type="entry name" value="RESPONSE_REGULATORY"/>
    <property type="match status" value="1"/>
</dbReference>
<dbReference type="Gene3D" id="3.30.565.10">
    <property type="entry name" value="Histidine kinase-like ATPase, C-terminal domain"/>
    <property type="match status" value="1"/>
</dbReference>
<dbReference type="GO" id="GO:0005886">
    <property type="term" value="C:plasma membrane"/>
    <property type="evidence" value="ECO:0007669"/>
    <property type="project" value="TreeGrafter"/>
</dbReference>
<evidence type="ECO:0000313" key="17">
    <source>
        <dbReference type="Proteomes" id="UP000183940"/>
    </source>
</evidence>
<comment type="catalytic activity">
    <reaction evidence="1">
        <text>ATP + protein L-histidine = ADP + protein N-phospho-L-histidine.</text>
        <dbReference type="EC" id="2.7.13.3"/>
    </reaction>
</comment>
<dbReference type="SMART" id="SM00331">
    <property type="entry name" value="PP2C_SIG"/>
    <property type="match status" value="1"/>
</dbReference>
<dbReference type="Pfam" id="PF07228">
    <property type="entry name" value="SpoIIE"/>
    <property type="match status" value="1"/>
</dbReference>
<feature type="transmembrane region" description="Helical" evidence="12">
    <location>
        <begin position="20"/>
        <end position="42"/>
    </location>
</feature>
<dbReference type="InterPro" id="IPR001789">
    <property type="entry name" value="Sig_transdc_resp-reg_receiver"/>
</dbReference>
<dbReference type="Pfam" id="PF00072">
    <property type="entry name" value="Response_reg"/>
    <property type="match status" value="1"/>
</dbReference>
<feature type="transmembrane region" description="Helical" evidence="12">
    <location>
        <begin position="353"/>
        <end position="376"/>
    </location>
</feature>
<dbReference type="InterPro" id="IPR036097">
    <property type="entry name" value="HisK_dim/P_sf"/>
</dbReference>
<dbReference type="PANTHER" id="PTHR43047:SF72">
    <property type="entry name" value="OSMOSENSING HISTIDINE PROTEIN KINASE SLN1"/>
    <property type="match status" value="1"/>
</dbReference>
<gene>
    <name evidence="16" type="ORF">BI308_04830</name>
</gene>
<dbReference type="SUPFAM" id="SSF47384">
    <property type="entry name" value="Homodimeric domain of signal transducing histidine kinase"/>
    <property type="match status" value="1"/>
</dbReference>
<dbReference type="Gene3D" id="3.60.40.10">
    <property type="entry name" value="PPM-type phosphatase domain"/>
    <property type="match status" value="1"/>
</dbReference>
<keyword evidence="5 10" id="KW-0597">Phosphoprotein</keyword>
<dbReference type="SMART" id="SM00448">
    <property type="entry name" value="REC"/>
    <property type="match status" value="1"/>
</dbReference>
<keyword evidence="12" id="KW-1133">Transmembrane helix</keyword>
<evidence type="ECO:0000256" key="1">
    <source>
        <dbReference type="ARBA" id="ARBA00000085"/>
    </source>
</evidence>
<dbReference type="SMART" id="SM00388">
    <property type="entry name" value="HisKA"/>
    <property type="match status" value="1"/>
</dbReference>
<dbReference type="AlphaFoldDB" id="A0A1L9QVQ5"/>
<feature type="modified residue" description="4-aspartylphosphate" evidence="10">
    <location>
        <position position="766"/>
    </location>
</feature>
<evidence type="ECO:0000256" key="10">
    <source>
        <dbReference type="PROSITE-ProRule" id="PRU00169"/>
    </source>
</evidence>
<dbReference type="Gene3D" id="3.40.50.2300">
    <property type="match status" value="1"/>
</dbReference>
<dbReference type="InterPro" id="IPR036457">
    <property type="entry name" value="PPM-type-like_dom_sf"/>
</dbReference>
<dbReference type="CDD" id="cd06225">
    <property type="entry name" value="HAMP"/>
    <property type="match status" value="1"/>
</dbReference>
<keyword evidence="12" id="KW-0812">Transmembrane</keyword>
<keyword evidence="11" id="KW-0175">Coiled coil</keyword>
<dbReference type="PANTHER" id="PTHR43047">
    <property type="entry name" value="TWO-COMPONENT HISTIDINE PROTEIN KINASE"/>
    <property type="match status" value="1"/>
</dbReference>
<evidence type="ECO:0000259" key="14">
    <source>
        <dbReference type="PROSITE" id="PS50110"/>
    </source>
</evidence>
<dbReference type="InterPro" id="IPR011006">
    <property type="entry name" value="CheY-like_superfamily"/>
</dbReference>
<dbReference type="SUPFAM" id="SSF55874">
    <property type="entry name" value="ATPase domain of HSP90 chaperone/DNA topoisomerase II/histidine kinase"/>
    <property type="match status" value="1"/>
</dbReference>
<keyword evidence="8" id="KW-0902">Two-component regulatory system</keyword>
<evidence type="ECO:0000313" key="16">
    <source>
        <dbReference type="EMBL" id="OJJ26702.1"/>
    </source>
</evidence>
<evidence type="ECO:0000256" key="2">
    <source>
        <dbReference type="ARBA" id="ARBA00004370"/>
    </source>
</evidence>
<evidence type="ECO:0000256" key="9">
    <source>
        <dbReference type="ARBA" id="ARBA00074306"/>
    </source>
</evidence>
<feature type="domain" description="Response regulatory" evidence="14">
    <location>
        <begin position="716"/>
        <end position="833"/>
    </location>
</feature>
<dbReference type="PRINTS" id="PR00344">
    <property type="entry name" value="BCTRLSENSOR"/>
</dbReference>
<dbReference type="CDD" id="cd17574">
    <property type="entry name" value="REC_OmpR"/>
    <property type="match status" value="1"/>
</dbReference>
<keyword evidence="7" id="KW-0418">Kinase</keyword>
<evidence type="ECO:0000259" key="13">
    <source>
        <dbReference type="PROSITE" id="PS50109"/>
    </source>
</evidence>
<feature type="domain" description="HAMP" evidence="15">
    <location>
        <begin position="373"/>
        <end position="425"/>
    </location>
</feature>
<dbReference type="PROSITE" id="PS50109">
    <property type="entry name" value="HIS_KIN"/>
    <property type="match status" value="1"/>
</dbReference>
<evidence type="ECO:0000256" key="11">
    <source>
        <dbReference type="SAM" id="Coils"/>
    </source>
</evidence>
<evidence type="ECO:0000256" key="3">
    <source>
        <dbReference type="ARBA" id="ARBA00006402"/>
    </source>
</evidence>
<comment type="subcellular location">
    <subcellularLocation>
        <location evidence="2">Membrane</location>
    </subcellularLocation>
</comment>
<dbReference type="FunFam" id="3.30.565.10:FF:000010">
    <property type="entry name" value="Sensor histidine kinase RcsC"/>
    <property type="match status" value="1"/>
</dbReference>
<dbReference type="EMBL" id="MLAW01000005">
    <property type="protein sequence ID" value="OJJ26702.1"/>
    <property type="molecule type" value="Genomic_DNA"/>
</dbReference>
<dbReference type="SMART" id="SM00387">
    <property type="entry name" value="HATPase_c"/>
    <property type="match status" value="1"/>
</dbReference>
<dbReference type="InterPro" id="IPR003594">
    <property type="entry name" value="HATPase_dom"/>
</dbReference>
<comment type="similarity">
    <text evidence="3">In the N-terminal section; belongs to the phytochrome family.</text>
</comment>
<dbReference type="InterPro" id="IPR004358">
    <property type="entry name" value="Sig_transdc_His_kin-like_C"/>
</dbReference>
<dbReference type="Pfam" id="PF00512">
    <property type="entry name" value="HisKA"/>
    <property type="match status" value="1"/>
</dbReference>
<evidence type="ECO:0000256" key="8">
    <source>
        <dbReference type="ARBA" id="ARBA00023012"/>
    </source>
</evidence>
<evidence type="ECO:0000256" key="5">
    <source>
        <dbReference type="ARBA" id="ARBA00022553"/>
    </source>
</evidence>